<dbReference type="Proteomes" id="UP000178114">
    <property type="component" value="Unassembled WGS sequence"/>
</dbReference>
<evidence type="ECO:0000313" key="2">
    <source>
        <dbReference type="Proteomes" id="UP000178114"/>
    </source>
</evidence>
<dbReference type="EMBL" id="MFID01000005">
    <property type="protein sequence ID" value="OGF81799.1"/>
    <property type="molecule type" value="Genomic_DNA"/>
</dbReference>
<comment type="caution">
    <text evidence="1">The sequence shown here is derived from an EMBL/GenBank/DDBJ whole genome shotgun (WGS) entry which is preliminary data.</text>
</comment>
<proteinExistence type="predicted"/>
<reference evidence="1 2" key="1">
    <citation type="journal article" date="2016" name="Nat. Commun.">
        <title>Thousands of microbial genomes shed light on interconnected biogeochemical processes in an aquifer system.</title>
        <authorList>
            <person name="Anantharaman K."/>
            <person name="Brown C.T."/>
            <person name="Hug L.A."/>
            <person name="Sharon I."/>
            <person name="Castelle C.J."/>
            <person name="Probst A.J."/>
            <person name="Thomas B.C."/>
            <person name="Singh A."/>
            <person name="Wilkins M.J."/>
            <person name="Karaoz U."/>
            <person name="Brodie E.L."/>
            <person name="Williams K.H."/>
            <person name="Hubbard S.S."/>
            <person name="Banfield J.F."/>
        </authorList>
    </citation>
    <scope>NUCLEOTIDE SEQUENCE [LARGE SCALE GENOMIC DNA]</scope>
</reference>
<protein>
    <submittedName>
        <fullName evidence="1">Uncharacterized protein</fullName>
    </submittedName>
</protein>
<dbReference type="STRING" id="1798351.A2930_01385"/>
<dbReference type="AlphaFoldDB" id="A0A1F5X1M5"/>
<sequence length="80" mass="9274">MKSKNDRILEQNQNVTTLAVFIESYNKSVPEGFPKASVKSLRKFQVSYPALFKNGDDWSIDKHRKKLMDWLISNADIRVS</sequence>
<name>A0A1F5X1M5_9BACT</name>
<accession>A0A1F5X1M5</accession>
<evidence type="ECO:0000313" key="1">
    <source>
        <dbReference type="EMBL" id="OGF81799.1"/>
    </source>
</evidence>
<gene>
    <name evidence="1" type="ORF">A2930_01385</name>
</gene>
<organism evidence="1 2">
    <name type="scientific">Candidatus Giovannonibacteria bacterium RIFCSPLOWO2_01_FULL_45_34</name>
    <dbReference type="NCBI Taxonomy" id="1798351"/>
    <lineage>
        <taxon>Bacteria</taxon>
        <taxon>Candidatus Giovannoniibacteriota</taxon>
    </lineage>
</organism>